<dbReference type="InterPro" id="IPR008930">
    <property type="entry name" value="Terpenoid_cyclase/PrenylTrfase"/>
</dbReference>
<dbReference type="RefSeq" id="WP_407338531.1">
    <property type="nucleotide sequence ID" value="NZ_CP136862.1"/>
</dbReference>
<dbReference type="InterPro" id="IPR001599">
    <property type="entry name" value="Macroglobln_a2"/>
</dbReference>
<feature type="signal peptide" evidence="3">
    <location>
        <begin position="1"/>
        <end position="21"/>
    </location>
</feature>
<reference evidence="6 7" key="1">
    <citation type="submission" date="2023-10" db="EMBL/GenBank/DDBJ databases">
        <title>Novel methanotroph of the genus Methylocapsa from a subarctic wetland.</title>
        <authorList>
            <person name="Belova S.E."/>
            <person name="Oshkin I.Y."/>
            <person name="Miroshnikov K."/>
            <person name="Dedysh S.N."/>
        </authorList>
    </citation>
    <scope>NUCLEOTIDE SEQUENCE [LARGE SCALE GENOMIC DNA]</scope>
    <source>
        <strain evidence="6 7">RX1</strain>
    </source>
</reference>
<evidence type="ECO:0000256" key="1">
    <source>
        <dbReference type="ARBA" id="ARBA00010556"/>
    </source>
</evidence>
<protein>
    <submittedName>
        <fullName evidence="6">Alpha-2-macroglobulin</fullName>
    </submittedName>
</protein>
<keyword evidence="2 3" id="KW-0732">Signal</keyword>
<dbReference type="Pfam" id="PF07703">
    <property type="entry name" value="A2M_BRD"/>
    <property type="match status" value="1"/>
</dbReference>
<evidence type="ECO:0000256" key="2">
    <source>
        <dbReference type="ARBA" id="ARBA00022729"/>
    </source>
</evidence>
<evidence type="ECO:0000259" key="4">
    <source>
        <dbReference type="SMART" id="SM01359"/>
    </source>
</evidence>
<dbReference type="InterPro" id="IPR049120">
    <property type="entry name" value="A2M_bMG2"/>
</dbReference>
<dbReference type="SMART" id="SM01360">
    <property type="entry name" value="A2M"/>
    <property type="match status" value="1"/>
</dbReference>
<dbReference type="InterPro" id="IPR021868">
    <property type="entry name" value="Alpha_2_Macroglob_MG3"/>
</dbReference>
<dbReference type="InterPro" id="IPR047565">
    <property type="entry name" value="Alpha-macroglob_thiol-ester_cl"/>
</dbReference>
<dbReference type="CDD" id="cd02891">
    <property type="entry name" value="A2M_like"/>
    <property type="match status" value="1"/>
</dbReference>
<dbReference type="Pfam" id="PF17962">
    <property type="entry name" value="bMG6"/>
    <property type="match status" value="1"/>
</dbReference>
<dbReference type="InterPro" id="IPR011625">
    <property type="entry name" value="A2M_N_BRD"/>
</dbReference>
<dbReference type="Pfam" id="PF11974">
    <property type="entry name" value="bMG3"/>
    <property type="match status" value="1"/>
</dbReference>
<dbReference type="InterPro" id="IPR041246">
    <property type="entry name" value="Bact_MG10"/>
</dbReference>
<feature type="chain" id="PRO_5047510518" evidence="3">
    <location>
        <begin position="22"/>
        <end position="1744"/>
    </location>
</feature>
<dbReference type="InterPro" id="IPR041462">
    <property type="entry name" value="Bact_A2M_MG6"/>
</dbReference>
<dbReference type="Proteomes" id="UP001626536">
    <property type="component" value="Chromosome"/>
</dbReference>
<accession>A0ABZ0HQN2</accession>
<evidence type="ECO:0000313" key="6">
    <source>
        <dbReference type="EMBL" id="WOJ89087.1"/>
    </source>
</evidence>
<dbReference type="Gene3D" id="1.25.40.10">
    <property type="entry name" value="Tetratricopeptide repeat domain"/>
    <property type="match status" value="1"/>
</dbReference>
<dbReference type="Pfam" id="PF01835">
    <property type="entry name" value="MG2"/>
    <property type="match status" value="1"/>
</dbReference>
<feature type="domain" description="Alpha-2-macroglobulin bait region" evidence="4">
    <location>
        <begin position="876"/>
        <end position="1020"/>
    </location>
</feature>
<dbReference type="Pfam" id="PF00207">
    <property type="entry name" value="A2M"/>
    <property type="match status" value="1"/>
</dbReference>
<dbReference type="InterPro" id="IPR011990">
    <property type="entry name" value="TPR-like_helical_dom_sf"/>
</dbReference>
<dbReference type="Gene3D" id="2.60.40.1930">
    <property type="match status" value="1"/>
</dbReference>
<evidence type="ECO:0000256" key="3">
    <source>
        <dbReference type="SAM" id="SignalP"/>
    </source>
</evidence>
<dbReference type="Pfam" id="PF21142">
    <property type="entry name" value="A2M_bMG2"/>
    <property type="match status" value="1"/>
</dbReference>
<dbReference type="PANTHER" id="PTHR40094">
    <property type="entry name" value="ALPHA-2-MACROGLOBULIN HOMOLOG"/>
    <property type="match status" value="1"/>
</dbReference>
<dbReference type="InterPro" id="IPR002890">
    <property type="entry name" value="MG2"/>
</dbReference>
<dbReference type="InterPro" id="IPR041203">
    <property type="entry name" value="Bact_A2M_MG5"/>
</dbReference>
<dbReference type="Pfam" id="PF07678">
    <property type="entry name" value="TED_complement"/>
    <property type="match status" value="1"/>
</dbReference>
<dbReference type="Pfam" id="PF17972">
    <property type="entry name" value="bMG5"/>
    <property type="match status" value="1"/>
</dbReference>
<evidence type="ECO:0000259" key="5">
    <source>
        <dbReference type="SMART" id="SM01360"/>
    </source>
</evidence>
<dbReference type="SMART" id="SM01419">
    <property type="entry name" value="Thiol-ester_cl"/>
    <property type="match status" value="1"/>
</dbReference>
<dbReference type="Gene3D" id="1.50.10.20">
    <property type="match status" value="1"/>
</dbReference>
<evidence type="ECO:0000313" key="7">
    <source>
        <dbReference type="Proteomes" id="UP001626536"/>
    </source>
</evidence>
<feature type="domain" description="Alpha-2-macroglobulin" evidence="5">
    <location>
        <begin position="1080"/>
        <end position="1169"/>
    </location>
</feature>
<dbReference type="InterPro" id="IPR011626">
    <property type="entry name" value="Alpha-macroglobulin_TED"/>
</dbReference>
<gene>
    <name evidence="6" type="ORF">RZS28_14945</name>
</gene>
<keyword evidence="7" id="KW-1185">Reference proteome</keyword>
<dbReference type="InterPro" id="IPR026284">
    <property type="entry name" value="A2MG_proteobact"/>
</dbReference>
<comment type="similarity">
    <text evidence="1">Belongs to the protease inhibitor I39 (alpha-2-macroglobulin) family. Bacterial alpha-2-macroglobulin subfamily.</text>
</comment>
<dbReference type="PANTHER" id="PTHR40094:SF1">
    <property type="entry name" value="UBIQUITIN DOMAIN-CONTAINING PROTEIN"/>
    <property type="match status" value="1"/>
</dbReference>
<dbReference type="SMART" id="SM01359">
    <property type="entry name" value="A2M_N_2"/>
    <property type="match status" value="1"/>
</dbReference>
<proteinExistence type="inferred from homology"/>
<sequence length="1744" mass="186638">MRAILLALGLALSFFAAPAQAQKSFTSEDLASAAIRLEEQIGKDAGGSAQRPLAQLRKDAQQAISRGNFKDAIAPLAAIIAANPKDAGAWLAYSRAAIPASEDSRTIASGDSYALQQNGTTAAYIAYERAAAKPDQAAALAWLGEIYAKREMWRLSLNAYRASLDLADVATVRKTYQDEREKYGFRILDYKVDNESASPRVCFQFSEPLARGRVDFAPFVAVSGAANGAISTEDQQLCVEGLKHGETYKIILRQGLPSSVGEALLRPADYEIYVRDRSPQVHFTGKNYVLPRVGQEGVPVVSVNTQKIAVDIVRIGDRNLLPTVRSEDFLAQLSSYRIKQYIETDGAKIWSGTLDVSPELNRDVTTAFPVLEAVGRLEPGVYVMAAKPADGQSLAGDGDDESGGTVATQWFIVSDLGLTAFSAKDGIHVFIRSLASAAPLPGLKVRLIARDNEILSETSTDGAGHIHFDPGLSRGAGGQAPGILVAEDGKGDYGFLDLQQTAFDLTDRGVKGREAPAALDALVFAERGVYRSGETVFITALLRDGKGAARLALPLTLVVKRPDGVEYRRVQVEDQGDGGRALDLPLLSGVPTGTWRIEAFADPKAEPIGRASFLVEDYIPERLDFSLKSAAAAVRAGQPVEIAAAARYLYGAPGANLEITGSVEIRPAEEASLPALKGYVAGLQDEDFEKISNDLEESVTTDAKGAATVLAPIPEVDAPRPLEAKIILRAGEPGGRAVERALVLPILPKGGLIGVKKNFTNLSEGAAATFDVIAIDSNGSRVARKGVAWSLYRISNDYQWYRSDGRWNFEQVKSSKRVASGTIDLNVNAPAKISALVGFGKYRLDLVSDNGSDAPTSLSFESGWSGEASAQTPDLLDVSIDKTNYKPGEDLRLRIASRFAGAAMIAIVSDAVRDVRTFDLAQGDTVKAIPVSTDWGAGAYVVALAHRPLDKAANRMPGRAIGLAWFSIDADAHKIDVKLDPPAKARPRGPLTIPVQITGLNPGEEARITLAAVDVGILSLTHYEQPDPRDYFFGQRQLGAEIRDLYGLLIDGMQGTRGAIHSGGDAGADLGSERPTQEPLARFSGVVKVGPDGKANVTFDLPAFNGTLRVMATAWTKTKVGSASAEVIVRDPVVALATAPRFLSLGDRSQIHVQIDNVEGRPGDYFLDLGLRGGVSTSGDAPRRKIRLDAGARKSVTIPISATGLGRAEIDLKLSGPDFNGPQTVAFNVLPGTSELYRRTVRTLAPTTSLTISNDLVADFIPGTGAVSVAVSSLAGIDVPALLQALDRYPYGCTEQLVSRALPLLYVNKLAKAEQLGIDPDVDARIRDAIERVLARQDSSGAFGLWSADNADDMWLHAFVTDFLTRARESNFNVPQRRFDSALERLRNLVANANDVEAGQGASIAYAAYVLARNGRPVMGDLRYLADTKIDQFESPLARAQLAAALALLGDRGRASAVFSKATERLSTIGNPLYSSADYGSRLRDGAGLLALAVETAMPTAEIFRASKIVEDARAKTAMTNTQENAFMVLAAEALANEAVTADLSVGGVPHQGAFYRTWRAAALDKGSVAIANTGQAPARITVTTSGNPLTKEPAAQQGYQIERAYYTLAGDKVDPGAIKQNDRFVVALKVTEYEAAFARLLLVDHLPAGLEIDNPELFEGGSTEALAWLKKSVEPIHTEYRDDRFIAAFARDGQEKAVFSLAYIVRAVTPGHYVLPPATIEDMYRPERFGRTAFGAIDIAEPK</sequence>
<dbReference type="PIRSF" id="PIRSF038980">
    <property type="entry name" value="A2M_bac"/>
    <property type="match status" value="1"/>
</dbReference>
<dbReference type="InterPro" id="IPR051802">
    <property type="entry name" value="YfhM-like"/>
</dbReference>
<dbReference type="SUPFAM" id="SSF48239">
    <property type="entry name" value="Terpenoid cyclases/Protein prenyltransferases"/>
    <property type="match status" value="1"/>
</dbReference>
<organism evidence="6 7">
    <name type="scientific">Methylocapsa polymorpha</name>
    <dbReference type="NCBI Taxonomy" id="3080828"/>
    <lineage>
        <taxon>Bacteria</taxon>
        <taxon>Pseudomonadati</taxon>
        <taxon>Pseudomonadota</taxon>
        <taxon>Alphaproteobacteria</taxon>
        <taxon>Hyphomicrobiales</taxon>
        <taxon>Beijerinckiaceae</taxon>
        <taxon>Methylocapsa</taxon>
    </lineage>
</organism>
<name>A0ABZ0HQN2_9HYPH</name>
<dbReference type="Pfam" id="PF17973">
    <property type="entry name" value="bMG10"/>
    <property type="match status" value="1"/>
</dbReference>
<dbReference type="EMBL" id="CP136862">
    <property type="protein sequence ID" value="WOJ89087.1"/>
    <property type="molecule type" value="Genomic_DNA"/>
</dbReference>